<reference evidence="3" key="1">
    <citation type="submission" date="2021-01" db="EMBL/GenBank/DDBJ databases">
        <authorList>
            <person name="Corre E."/>
            <person name="Pelletier E."/>
            <person name="Niang G."/>
            <person name="Scheremetjew M."/>
            <person name="Finn R."/>
            <person name="Kale V."/>
            <person name="Holt S."/>
            <person name="Cochrane G."/>
            <person name="Meng A."/>
            <person name="Brown T."/>
            <person name="Cohen L."/>
        </authorList>
    </citation>
    <scope>NUCLEOTIDE SEQUENCE</scope>
    <source>
        <strain evidence="3">CCMP3105</strain>
    </source>
</reference>
<dbReference type="InterPro" id="IPR002575">
    <property type="entry name" value="Aminoglycoside_PTrfase"/>
</dbReference>
<gene>
    <name evidence="3" type="ORF">AMON00008_LOCUS51806</name>
</gene>
<dbReference type="Gene3D" id="3.90.1200.10">
    <property type="match status" value="1"/>
</dbReference>
<organism evidence="3">
    <name type="scientific">Alexandrium monilatum</name>
    <dbReference type="NCBI Taxonomy" id="311494"/>
    <lineage>
        <taxon>Eukaryota</taxon>
        <taxon>Sar</taxon>
        <taxon>Alveolata</taxon>
        <taxon>Dinophyceae</taxon>
        <taxon>Gonyaulacales</taxon>
        <taxon>Pyrocystaceae</taxon>
        <taxon>Alexandrium</taxon>
    </lineage>
</organism>
<dbReference type="InterPro" id="IPR011009">
    <property type="entry name" value="Kinase-like_dom_sf"/>
</dbReference>
<evidence type="ECO:0000256" key="1">
    <source>
        <dbReference type="SAM" id="MobiDB-lite"/>
    </source>
</evidence>
<feature type="region of interest" description="Disordered" evidence="1">
    <location>
        <begin position="328"/>
        <end position="363"/>
    </location>
</feature>
<dbReference type="SUPFAM" id="SSF56112">
    <property type="entry name" value="Protein kinase-like (PK-like)"/>
    <property type="match status" value="1"/>
</dbReference>
<accession>A0A7S4SL22</accession>
<evidence type="ECO:0000259" key="2">
    <source>
        <dbReference type="Pfam" id="PF01636"/>
    </source>
</evidence>
<proteinExistence type="predicted"/>
<protein>
    <recommendedName>
        <fullName evidence="2">Aminoglycoside phosphotransferase domain-containing protein</fullName>
    </recommendedName>
</protein>
<dbReference type="AlphaFoldDB" id="A0A7S4SL22"/>
<dbReference type="Pfam" id="PF01636">
    <property type="entry name" value="APH"/>
    <property type="match status" value="1"/>
</dbReference>
<feature type="domain" description="Aminoglycoside phosphotransferase" evidence="2">
    <location>
        <begin position="117"/>
        <end position="322"/>
    </location>
</feature>
<name>A0A7S4SL22_9DINO</name>
<evidence type="ECO:0000313" key="3">
    <source>
        <dbReference type="EMBL" id="CAE4648956.1"/>
    </source>
</evidence>
<dbReference type="EMBL" id="HBNR01073050">
    <property type="protein sequence ID" value="CAE4648956.1"/>
    <property type="molecule type" value="Transcribed_RNA"/>
</dbReference>
<sequence>MAAASAAASGPLLTLGGEFAGPTGDILEGLDGAPLGLDGLTSALRSAGEIAEDRAVVGVEVVPGSELRWTQSHSAKLRLALGPSANGCSPDRQVHSTVYLKKVLAKGMPPKSLSALRRDLASNRNEARFYREFAPILAGRGLPLLRALLVDERIAVGESSEPAPDGAPSEEAAAREEAALRSGGLLLLMESADGYWQTSPLDTSQAAESLHLLARFHASAWQDAELLSAVAGRLHRTGGYWTLEQRGEEELRRMGEHWRQYVAGFSSLAPELFRRPGVAELAARVERLAPWVARQLAPSPGDPFATLIHGDYKAMNIFLREGQQGRDEAQCSEPGCKRPRVAGQGAPARPCRSTSSGRAWASA</sequence>